<feature type="region of interest" description="Disordered" evidence="1">
    <location>
        <begin position="68"/>
        <end position="87"/>
    </location>
</feature>
<evidence type="ECO:0000313" key="3">
    <source>
        <dbReference type="Proteomes" id="UP000373449"/>
    </source>
</evidence>
<evidence type="ECO:0000313" key="2">
    <source>
        <dbReference type="EMBL" id="VFS51988.1"/>
    </source>
</evidence>
<reference evidence="2 3" key="1">
    <citation type="submission" date="2019-03" db="EMBL/GenBank/DDBJ databases">
        <authorList>
            <consortium name="Pathogen Informatics"/>
        </authorList>
    </citation>
    <scope>NUCLEOTIDE SEQUENCE [LARGE SCALE GENOMIC DNA]</scope>
    <source>
        <strain evidence="2 3">NCTC12282</strain>
    </source>
</reference>
<dbReference type="Proteomes" id="UP000373449">
    <property type="component" value="Unassembled WGS sequence"/>
</dbReference>
<dbReference type="AlphaFoldDB" id="A0A484ZW09"/>
<protein>
    <recommendedName>
        <fullName evidence="4">Lipoprotein</fullName>
    </recommendedName>
</protein>
<dbReference type="OrthoDB" id="5932567at2"/>
<proteinExistence type="predicted"/>
<organism evidence="2 3">
    <name type="scientific">Budvicia aquatica</name>
    <dbReference type="NCBI Taxonomy" id="82979"/>
    <lineage>
        <taxon>Bacteria</taxon>
        <taxon>Pseudomonadati</taxon>
        <taxon>Pseudomonadota</taxon>
        <taxon>Gammaproteobacteria</taxon>
        <taxon>Enterobacterales</taxon>
        <taxon>Budviciaceae</taxon>
        <taxon>Budvicia</taxon>
    </lineage>
</organism>
<gene>
    <name evidence="2" type="ORF">NCTC12282_05606</name>
</gene>
<evidence type="ECO:0008006" key="4">
    <source>
        <dbReference type="Google" id="ProtNLM"/>
    </source>
</evidence>
<accession>A0A484ZW09</accession>
<dbReference type="RefSeq" id="WP_127526483.1">
    <property type="nucleotide sequence ID" value="NZ_CAADJA010000002.1"/>
</dbReference>
<dbReference type="EMBL" id="CAADJA010000002">
    <property type="protein sequence ID" value="VFS51988.1"/>
    <property type="molecule type" value="Genomic_DNA"/>
</dbReference>
<sequence>MRTRIKHAWVLAVPALWLASCDNQRDLNTVRSQPLPASVAIPSSQASPKGQAAMTWGDVLDKRPACDKTTWSQRENSDKTGSAGGKTTTVEYRCDLSTKETQALFTSQWAAWVERHQGRLADSEQFKQSLLDKKIHQQAQQTLPTARWVFEQLQASGDLAHYKALVKDSPAHHLRLDAVNAFFDSQEGRTYLTTTQATKKQVAEAQAALKAVTQVVTASGLATDTDNIDVCEAPVLFVLAVILTPEEVERGLTECEVGGQARHEADIVYAQSQIDVARVMLDKLKQPVSLVNATEVITWGVSAEGIPEVSTHTLELSVKEGETVRQVDKTMGVADSDLAAVLDGTVNRAHQDALVSTMGELVR</sequence>
<evidence type="ECO:0000256" key="1">
    <source>
        <dbReference type="SAM" id="MobiDB-lite"/>
    </source>
</evidence>
<dbReference type="PROSITE" id="PS51257">
    <property type="entry name" value="PROKAR_LIPOPROTEIN"/>
    <property type="match status" value="1"/>
</dbReference>
<name>A0A484ZW09_9GAMM</name>